<gene>
    <name evidence="7" type="ORF">Lboz_1257</name>
</gene>
<evidence type="ECO:0000256" key="1">
    <source>
        <dbReference type="ARBA" id="ARBA00004651"/>
    </source>
</evidence>
<feature type="transmembrane region" description="Helical" evidence="6">
    <location>
        <begin position="218"/>
        <end position="238"/>
    </location>
</feature>
<name>A0A0W0RUG4_LEGBO</name>
<dbReference type="Proteomes" id="UP000054695">
    <property type="component" value="Unassembled WGS sequence"/>
</dbReference>
<protein>
    <submittedName>
        <fullName evidence="7">Lipopolysaccharide biosynthesis protein</fullName>
    </submittedName>
</protein>
<dbReference type="EMBL" id="LNXU01000014">
    <property type="protein sequence ID" value="KTC74581.1"/>
    <property type="molecule type" value="Genomic_DNA"/>
</dbReference>
<evidence type="ECO:0000256" key="6">
    <source>
        <dbReference type="SAM" id="Phobius"/>
    </source>
</evidence>
<feature type="transmembrane region" description="Helical" evidence="6">
    <location>
        <begin position="258"/>
        <end position="279"/>
    </location>
</feature>
<evidence type="ECO:0000256" key="4">
    <source>
        <dbReference type="ARBA" id="ARBA00022989"/>
    </source>
</evidence>
<dbReference type="Pfam" id="PF01943">
    <property type="entry name" value="Polysacc_synt"/>
    <property type="match status" value="1"/>
</dbReference>
<dbReference type="AlphaFoldDB" id="A0A0W0RUG4"/>
<dbReference type="PATRIC" id="fig|447.4.peg.1341"/>
<accession>A0A0W0RUG4</accession>
<dbReference type="InterPro" id="IPR002797">
    <property type="entry name" value="Polysacc_synth"/>
</dbReference>
<feature type="transmembrane region" description="Helical" evidence="6">
    <location>
        <begin position="45"/>
        <end position="69"/>
    </location>
</feature>
<evidence type="ECO:0000313" key="7">
    <source>
        <dbReference type="EMBL" id="KTC74581.1"/>
    </source>
</evidence>
<feature type="transmembrane region" description="Helical" evidence="6">
    <location>
        <begin position="12"/>
        <end position="33"/>
    </location>
</feature>
<dbReference type="InterPro" id="IPR050833">
    <property type="entry name" value="Poly_Biosynth_Transport"/>
</dbReference>
<evidence type="ECO:0000313" key="8">
    <source>
        <dbReference type="Proteomes" id="UP000054695"/>
    </source>
</evidence>
<dbReference type="PANTHER" id="PTHR30250">
    <property type="entry name" value="PST FAMILY PREDICTED COLANIC ACID TRANSPORTER"/>
    <property type="match status" value="1"/>
</dbReference>
<feature type="transmembrane region" description="Helical" evidence="6">
    <location>
        <begin position="149"/>
        <end position="172"/>
    </location>
</feature>
<feature type="transmembrane region" description="Helical" evidence="6">
    <location>
        <begin position="389"/>
        <end position="414"/>
    </location>
</feature>
<feature type="transmembrane region" description="Helical" evidence="6">
    <location>
        <begin position="117"/>
        <end position="137"/>
    </location>
</feature>
<feature type="transmembrane region" description="Helical" evidence="6">
    <location>
        <begin position="178"/>
        <end position="197"/>
    </location>
</feature>
<comment type="subcellular location">
    <subcellularLocation>
        <location evidence="1">Cell membrane</location>
        <topology evidence="1">Multi-pass membrane protein</topology>
    </subcellularLocation>
</comment>
<feature type="transmembrane region" description="Helical" evidence="6">
    <location>
        <begin position="81"/>
        <end position="105"/>
    </location>
</feature>
<feature type="transmembrane region" description="Helical" evidence="6">
    <location>
        <begin position="300"/>
        <end position="323"/>
    </location>
</feature>
<dbReference type="OrthoDB" id="9769862at2"/>
<evidence type="ECO:0000256" key="2">
    <source>
        <dbReference type="ARBA" id="ARBA00022475"/>
    </source>
</evidence>
<keyword evidence="2" id="KW-1003">Cell membrane</keyword>
<dbReference type="GO" id="GO:0009246">
    <property type="term" value="P:enterobacterial common antigen biosynthetic process"/>
    <property type="evidence" value="ECO:0007669"/>
    <property type="project" value="InterPro"/>
</dbReference>
<keyword evidence="3 6" id="KW-0812">Transmembrane</keyword>
<dbReference type="InterPro" id="IPR044550">
    <property type="entry name" value="WzxE"/>
</dbReference>
<evidence type="ECO:0000256" key="3">
    <source>
        <dbReference type="ARBA" id="ARBA00022692"/>
    </source>
</evidence>
<organism evidence="7 8">
    <name type="scientific">Legionella bozemanae</name>
    <name type="common">Fluoribacter bozemanae</name>
    <dbReference type="NCBI Taxonomy" id="447"/>
    <lineage>
        <taxon>Bacteria</taxon>
        <taxon>Pseudomonadati</taxon>
        <taxon>Pseudomonadota</taxon>
        <taxon>Gammaproteobacteria</taxon>
        <taxon>Legionellales</taxon>
        <taxon>Legionellaceae</taxon>
        <taxon>Legionella</taxon>
    </lineage>
</organism>
<evidence type="ECO:0000256" key="5">
    <source>
        <dbReference type="ARBA" id="ARBA00023136"/>
    </source>
</evidence>
<dbReference type="PANTHER" id="PTHR30250:SF30">
    <property type="entry name" value="LIPID III FLIPPASE"/>
    <property type="match status" value="1"/>
</dbReference>
<dbReference type="CDD" id="cd13125">
    <property type="entry name" value="MATE_like_10"/>
    <property type="match status" value="1"/>
</dbReference>
<keyword evidence="5 6" id="KW-0472">Membrane</keyword>
<proteinExistence type="predicted"/>
<dbReference type="GO" id="GO:0005886">
    <property type="term" value="C:plasma membrane"/>
    <property type="evidence" value="ECO:0007669"/>
    <property type="project" value="UniProtKB-SubCell"/>
</dbReference>
<feature type="transmembrane region" description="Helical" evidence="6">
    <location>
        <begin position="364"/>
        <end position="383"/>
    </location>
</feature>
<dbReference type="RefSeq" id="WP_058458928.1">
    <property type="nucleotide sequence ID" value="NZ_CAAAIY010000008.1"/>
</dbReference>
<keyword evidence="4 6" id="KW-1133">Transmembrane helix</keyword>
<feature type="transmembrane region" description="Helical" evidence="6">
    <location>
        <begin position="335"/>
        <end position="357"/>
    </location>
</feature>
<reference evidence="7 8" key="1">
    <citation type="submission" date="2015-11" db="EMBL/GenBank/DDBJ databases">
        <title>Genomic analysis of 38 Legionella species identifies large and diverse effector repertoires.</title>
        <authorList>
            <person name="Burstein D."/>
            <person name="Amaro F."/>
            <person name="Zusman T."/>
            <person name="Lifshitz Z."/>
            <person name="Cohen O."/>
            <person name="Gilbert J.A."/>
            <person name="Pupko T."/>
            <person name="Shuman H.A."/>
            <person name="Segal G."/>
        </authorList>
    </citation>
    <scope>NUCLEOTIDE SEQUENCE [LARGE SCALE GENOMIC DNA]</scope>
    <source>
        <strain evidence="7 8">WIGA</strain>
    </source>
</reference>
<dbReference type="STRING" id="447.Lboz_1257"/>
<sequence length="427" mass="48346">MKGKLVQTSILSGASTLIKVLIGVLSLKIVALYTGPKGVGVLGQFMAIANVISVVAGGGVTLGVIKYVAEYTNLPEKFYSFLSTAFCYTLFCSCLVIGLTLLFSTSLAHMFLGATDYLYLLQWLLIAQAFTAIYLFITSIINGLGKIKLLVCVNVLSSIVSLILIAFFTNYYQLKGALGAFVLSQGITFLIAYGFVYREKWFRSLFSFRIEKAQLVKLLHYSLMTIVSTLTVPLSQVFVRNDIHTLYGWDAVGMWQSVLRLSDAYLLFVTTILTTYYLPKLSQLEDNTSLKEEMRRVQKILFSLIALMLFVIYISRKIILLIFYDDTFIAAENLFLYQLIGDFFKIAGWTYTYLLLAKSKTKEYIVGECIIGLIFILLGHIFLRQFGLVGVTYAFALTYFIYWVFMMSISLFYFKGREKSWVIMQNS</sequence>
<comment type="caution">
    <text evidence="7">The sequence shown here is derived from an EMBL/GenBank/DDBJ whole genome shotgun (WGS) entry which is preliminary data.</text>
</comment>
<keyword evidence="8" id="KW-1185">Reference proteome</keyword>